<dbReference type="KEGG" id="dov:DSCO28_23860"/>
<accession>A0A5K7ZQF2</accession>
<evidence type="ECO:0000256" key="1">
    <source>
        <dbReference type="SAM" id="SignalP"/>
    </source>
</evidence>
<gene>
    <name evidence="2" type="ORF">DSCO28_23860</name>
</gene>
<dbReference type="RefSeq" id="WP_155322418.1">
    <property type="nucleotide sequence ID" value="NZ_AP021876.1"/>
</dbReference>
<feature type="chain" id="PRO_5024376337" description="Alginate export domain-containing protein" evidence="1">
    <location>
        <begin position="26"/>
        <end position="427"/>
    </location>
</feature>
<feature type="signal peptide" evidence="1">
    <location>
        <begin position="1"/>
        <end position="25"/>
    </location>
</feature>
<dbReference type="AlphaFoldDB" id="A0A5K7ZQF2"/>
<name>A0A5K7ZQF2_9BACT</name>
<protein>
    <recommendedName>
        <fullName evidence="4">Alginate export domain-containing protein</fullName>
    </recommendedName>
</protein>
<proteinExistence type="predicted"/>
<reference evidence="2 3" key="1">
    <citation type="submission" date="2019-11" db="EMBL/GenBank/DDBJ databases">
        <title>Comparative genomics of hydrocarbon-degrading Desulfosarcina strains.</title>
        <authorList>
            <person name="Watanabe M."/>
            <person name="Kojima H."/>
            <person name="Fukui M."/>
        </authorList>
    </citation>
    <scope>NUCLEOTIDE SEQUENCE [LARGE SCALE GENOMIC DNA]</scope>
    <source>
        <strain evidence="2 3">28bB2T</strain>
    </source>
</reference>
<evidence type="ECO:0008006" key="4">
    <source>
        <dbReference type="Google" id="ProtNLM"/>
    </source>
</evidence>
<organism evidence="2 3">
    <name type="scientific">Desulfosarcina ovata subsp. sediminis</name>
    <dbReference type="NCBI Taxonomy" id="885957"/>
    <lineage>
        <taxon>Bacteria</taxon>
        <taxon>Pseudomonadati</taxon>
        <taxon>Thermodesulfobacteriota</taxon>
        <taxon>Desulfobacteria</taxon>
        <taxon>Desulfobacterales</taxon>
        <taxon>Desulfosarcinaceae</taxon>
        <taxon>Desulfosarcina</taxon>
    </lineage>
</organism>
<evidence type="ECO:0000313" key="2">
    <source>
        <dbReference type="EMBL" id="BBO81820.1"/>
    </source>
</evidence>
<dbReference type="Proteomes" id="UP000425960">
    <property type="component" value="Chromosome"/>
</dbReference>
<dbReference type="EMBL" id="AP021876">
    <property type="protein sequence ID" value="BBO81820.1"/>
    <property type="molecule type" value="Genomic_DNA"/>
</dbReference>
<evidence type="ECO:0000313" key="3">
    <source>
        <dbReference type="Proteomes" id="UP000425960"/>
    </source>
</evidence>
<sequence length="427" mass="47862">MIRIFKTGCLILLFSLMQTVAPAHGAEGKGKVWPDFFGPVDVHGFIEMRGGTRTSDDPEAKDISVMEVRLQADLFTYTDWAEFKFKGDVWADGVTEKGEGDVREAWVFSRPSGLLDLKIGRQVLTWGTGDLVFINDLFPKDWQSYFIGRDSEYLKAPSDAAKISLFTELANLDLVYTPQFDPDRYITGEYISYWNAAAAGHAGRDDIIHADRPDRWFEDDELAARLYRNISNYELAVYGYWGFWKQPGGQTVSGTAIFPELNVYGASIRGQVAGGIGNLELAYYDSAEASGGGDPLIDNSEMRYVVGYTRDLAMDLNASLQYYVEQLLDYGAYEESLSGIPARDEFRHVITLQITQLLMNQTLEVSLSGYYSPSDKDAYLRPKIGYDLTDSIILETGANIFIGEADHTFFGQFENNTNVYAAIRHSL</sequence>
<keyword evidence="1" id="KW-0732">Signal</keyword>